<dbReference type="EMBL" id="SEYY01008671">
    <property type="protein sequence ID" value="KAB7502070.1"/>
    <property type="molecule type" value="Genomic_DNA"/>
</dbReference>
<dbReference type="PANTHER" id="PTHR25462:SF296">
    <property type="entry name" value="MEIOTIC P26, ISOFORM F"/>
    <property type="match status" value="1"/>
</dbReference>
<dbReference type="OrthoDB" id="6362435at2759"/>
<evidence type="ECO:0000313" key="7">
    <source>
        <dbReference type="Proteomes" id="UP000326759"/>
    </source>
</evidence>
<keyword evidence="3" id="KW-0862">Zinc</keyword>
<dbReference type="Pfam" id="PF13639">
    <property type="entry name" value="zf-RING_2"/>
    <property type="match status" value="1"/>
</dbReference>
<dbReference type="SUPFAM" id="SSF57845">
    <property type="entry name" value="B-box zinc-binding domain"/>
    <property type="match status" value="1"/>
</dbReference>
<evidence type="ECO:0000256" key="3">
    <source>
        <dbReference type="ARBA" id="ARBA00022833"/>
    </source>
</evidence>
<sequence>MSRLLDYLQLEELNCKVCQEPFGNNILTPRVLNCGHTFCTGCLKVVIKESPFCPDCRLPIKDKDVTNVPVVYIVKQLIESIKELNKRNIENGIAYLAEDCNLYEAHSGVHLNRDSNSFPSVGTCPLHIAPQQFWCNTCCLWICGSCAFLDHSQSTGLNIISCHIVTASKHFKNLKSKQIERINEQLLELRNAYISIENFSQIVNAEMNTLQKVANNNNIDDDSLLKYKQVPFVLVAKGNTVSVLLKRDGKKFYSPIKCENNEIIVPSLREGIVSGSHVFPIELQNKIRTINMFDGS</sequence>
<feature type="non-terminal residue" evidence="6">
    <location>
        <position position="296"/>
    </location>
</feature>
<dbReference type="InterPro" id="IPR001841">
    <property type="entry name" value="Znf_RING"/>
</dbReference>
<dbReference type="Pfam" id="PF00643">
    <property type="entry name" value="zf-B_box"/>
    <property type="match status" value="1"/>
</dbReference>
<dbReference type="AlphaFoldDB" id="A0A5N5TAS9"/>
<evidence type="ECO:0000256" key="4">
    <source>
        <dbReference type="PROSITE-ProRule" id="PRU00175"/>
    </source>
</evidence>
<dbReference type="Gene3D" id="3.30.40.10">
    <property type="entry name" value="Zinc/RING finger domain, C3HC4 (zinc finger)"/>
    <property type="match status" value="1"/>
</dbReference>
<gene>
    <name evidence="6" type="ORF">Anas_11898</name>
</gene>
<reference evidence="6 7" key="1">
    <citation type="journal article" date="2019" name="PLoS Biol.">
        <title>Sex chromosomes control vertical transmission of feminizing Wolbachia symbionts in an isopod.</title>
        <authorList>
            <person name="Becking T."/>
            <person name="Chebbi M.A."/>
            <person name="Giraud I."/>
            <person name="Moumen B."/>
            <person name="Laverre T."/>
            <person name="Caubet Y."/>
            <person name="Peccoud J."/>
            <person name="Gilbert C."/>
            <person name="Cordaux R."/>
        </authorList>
    </citation>
    <scope>NUCLEOTIDE SEQUENCE [LARGE SCALE GENOMIC DNA]</scope>
    <source>
        <strain evidence="6">ANa2</strain>
        <tissue evidence="6">Whole body excluding digestive tract and cuticle</tissue>
    </source>
</reference>
<dbReference type="GO" id="GO:0008270">
    <property type="term" value="F:zinc ion binding"/>
    <property type="evidence" value="ECO:0007669"/>
    <property type="project" value="UniProtKB-KW"/>
</dbReference>
<protein>
    <recommendedName>
        <fullName evidence="5">RING-type domain-containing protein</fullName>
    </recommendedName>
</protein>
<keyword evidence="7" id="KW-1185">Reference proteome</keyword>
<organism evidence="6 7">
    <name type="scientific">Armadillidium nasatum</name>
    <dbReference type="NCBI Taxonomy" id="96803"/>
    <lineage>
        <taxon>Eukaryota</taxon>
        <taxon>Metazoa</taxon>
        <taxon>Ecdysozoa</taxon>
        <taxon>Arthropoda</taxon>
        <taxon>Crustacea</taxon>
        <taxon>Multicrustacea</taxon>
        <taxon>Malacostraca</taxon>
        <taxon>Eumalacostraca</taxon>
        <taxon>Peracarida</taxon>
        <taxon>Isopoda</taxon>
        <taxon>Oniscidea</taxon>
        <taxon>Crinocheta</taxon>
        <taxon>Armadillidiidae</taxon>
        <taxon>Armadillidium</taxon>
    </lineage>
</organism>
<dbReference type="InterPro" id="IPR000315">
    <property type="entry name" value="Znf_B-box"/>
</dbReference>
<keyword evidence="1" id="KW-0479">Metal-binding</keyword>
<feature type="domain" description="RING-type" evidence="5">
    <location>
        <begin position="15"/>
        <end position="57"/>
    </location>
</feature>
<dbReference type="PANTHER" id="PTHR25462">
    <property type="entry name" value="BONUS, ISOFORM C-RELATED"/>
    <property type="match status" value="1"/>
</dbReference>
<keyword evidence="2 4" id="KW-0863">Zinc-finger</keyword>
<dbReference type="SUPFAM" id="SSF57850">
    <property type="entry name" value="RING/U-box"/>
    <property type="match status" value="1"/>
</dbReference>
<proteinExistence type="predicted"/>
<dbReference type="SMART" id="SM00184">
    <property type="entry name" value="RING"/>
    <property type="match status" value="1"/>
</dbReference>
<evidence type="ECO:0000313" key="6">
    <source>
        <dbReference type="EMBL" id="KAB7502070.1"/>
    </source>
</evidence>
<dbReference type="Proteomes" id="UP000326759">
    <property type="component" value="Unassembled WGS sequence"/>
</dbReference>
<evidence type="ECO:0000256" key="1">
    <source>
        <dbReference type="ARBA" id="ARBA00022723"/>
    </source>
</evidence>
<dbReference type="PROSITE" id="PS50089">
    <property type="entry name" value="ZF_RING_2"/>
    <property type="match status" value="1"/>
</dbReference>
<name>A0A5N5TAS9_9CRUS</name>
<evidence type="ECO:0000259" key="5">
    <source>
        <dbReference type="PROSITE" id="PS50089"/>
    </source>
</evidence>
<dbReference type="PROSITE" id="PS00518">
    <property type="entry name" value="ZF_RING_1"/>
    <property type="match status" value="1"/>
</dbReference>
<comment type="caution">
    <text evidence="6">The sequence shown here is derived from an EMBL/GenBank/DDBJ whole genome shotgun (WGS) entry which is preliminary data.</text>
</comment>
<accession>A0A5N5TAS9</accession>
<evidence type="ECO:0000256" key="2">
    <source>
        <dbReference type="ARBA" id="ARBA00022771"/>
    </source>
</evidence>
<dbReference type="InterPro" id="IPR013083">
    <property type="entry name" value="Znf_RING/FYVE/PHD"/>
</dbReference>
<dbReference type="InterPro" id="IPR017907">
    <property type="entry name" value="Znf_RING_CS"/>
</dbReference>
<dbReference type="InterPro" id="IPR047153">
    <property type="entry name" value="TRIM45/56/19-like"/>
</dbReference>